<accession>A0ABY8L3D2</accession>
<dbReference type="PROSITE" id="PS51257">
    <property type="entry name" value="PROKAR_LIPOPROTEIN"/>
    <property type="match status" value="1"/>
</dbReference>
<dbReference type="InterPro" id="IPR015500">
    <property type="entry name" value="Peptidase_S8_subtilisin-rel"/>
</dbReference>
<gene>
    <name evidence="7" type="ORF">P8625_11550</name>
</gene>
<dbReference type="PRINTS" id="PR00723">
    <property type="entry name" value="SUBTILISIN"/>
</dbReference>
<evidence type="ECO:0000256" key="3">
    <source>
        <dbReference type="ARBA" id="ARBA00022801"/>
    </source>
</evidence>
<dbReference type="PANTHER" id="PTHR43806">
    <property type="entry name" value="PEPTIDASE S8"/>
    <property type="match status" value="1"/>
</dbReference>
<comment type="similarity">
    <text evidence="1 5">Belongs to the peptidase S8 family.</text>
</comment>
<evidence type="ECO:0000313" key="7">
    <source>
        <dbReference type="EMBL" id="WGH74713.1"/>
    </source>
</evidence>
<feature type="active site" description="Charge relay system" evidence="5">
    <location>
        <position position="472"/>
    </location>
</feature>
<evidence type="ECO:0000259" key="6">
    <source>
        <dbReference type="Pfam" id="PF00082"/>
    </source>
</evidence>
<organism evidence="7 8">
    <name type="scientific">Tenacibaculum tangerinum</name>
    <dbReference type="NCBI Taxonomy" id="3038772"/>
    <lineage>
        <taxon>Bacteria</taxon>
        <taxon>Pseudomonadati</taxon>
        <taxon>Bacteroidota</taxon>
        <taxon>Flavobacteriia</taxon>
        <taxon>Flavobacteriales</taxon>
        <taxon>Flavobacteriaceae</taxon>
        <taxon>Tenacibaculum</taxon>
    </lineage>
</organism>
<evidence type="ECO:0000256" key="2">
    <source>
        <dbReference type="ARBA" id="ARBA00022670"/>
    </source>
</evidence>
<feature type="domain" description="Peptidase S8/S53" evidence="6">
    <location>
        <begin position="79"/>
        <end position="505"/>
    </location>
</feature>
<evidence type="ECO:0000256" key="5">
    <source>
        <dbReference type="PROSITE-ProRule" id="PRU01240"/>
    </source>
</evidence>
<evidence type="ECO:0000256" key="4">
    <source>
        <dbReference type="ARBA" id="ARBA00022825"/>
    </source>
</evidence>
<keyword evidence="3 5" id="KW-0378">Hydrolase</keyword>
<protein>
    <submittedName>
        <fullName evidence="7">S8 family serine peptidase</fullName>
    </submittedName>
</protein>
<feature type="active site" description="Charge relay system" evidence="5">
    <location>
        <position position="88"/>
    </location>
</feature>
<keyword evidence="8" id="KW-1185">Reference proteome</keyword>
<dbReference type="RefSeq" id="WP_279650607.1">
    <property type="nucleotide sequence ID" value="NZ_CP122539.1"/>
</dbReference>
<keyword evidence="4 5" id="KW-0720">Serine protease</keyword>
<keyword evidence="2 5" id="KW-0645">Protease</keyword>
<reference evidence="7 8" key="1">
    <citation type="submission" date="2023-04" db="EMBL/GenBank/DDBJ databases">
        <title>Tenacibaculum tangerinum sp. nov., isolated from sea tidal flat of South Korea.</title>
        <authorList>
            <person name="Lee S.H."/>
            <person name="Kim J.-J."/>
        </authorList>
    </citation>
    <scope>NUCLEOTIDE SEQUENCE [LARGE SCALE GENOMIC DNA]</scope>
    <source>
        <strain evidence="7 8">GRR-S3-23</strain>
    </source>
</reference>
<proteinExistence type="inferred from homology"/>
<sequence length="551" mass="63052">MKFQKFLRTAFLVLVILLAFSCEKKKYSRIQLSYTISNKQKPLEKDNLKNWHFKDVIIDTISGISLNRAYDSLLIHKRGKEVVVAIIDMAVDVTHKELENHIWVNIDEIPNNTKDDDDNGYIDDVNGWNFLNNKTGENNEFVNYEYTRILKKYNSKFQNKTINEVRSEDSLLFVKYKRALEAHTNRLKYAKEDSTYITNVSKWKSEAEHTVEKFITIEKQTLERLDSLKNIYPKNDKLQTAIHRKSNFIKYGFTDDYIEDYKLKAESRISKLLNTNFDDRKVQGDDSEDINDLEYGTPNFNVNTSLLDHGTKIAGIITNIGLNKEIKIIPLAISAYGDEHDKDISLAIRYAVNNGAKVINMSFYKTFILNKKWVDDAIRYAEKNNVLIINCAGNDDFNLNENQNYPTDQDHNSSVEISDNFLKIGASGVYLDEKLKYSSSNYGKKEVDLFAPGYKVYTTYPNNENGYMGGTSSGAAITSGVAALIYSYYPNLTASQIKHILMDSGLEYTFEVSTPTKEDKNKTTPFNQLSKSGKVLNAYNALIMADSISRN</sequence>
<dbReference type="InterPro" id="IPR050131">
    <property type="entry name" value="Peptidase_S8_subtilisin-like"/>
</dbReference>
<dbReference type="InterPro" id="IPR036852">
    <property type="entry name" value="Peptidase_S8/S53_dom_sf"/>
</dbReference>
<evidence type="ECO:0000256" key="1">
    <source>
        <dbReference type="ARBA" id="ARBA00011073"/>
    </source>
</evidence>
<dbReference type="Pfam" id="PF00082">
    <property type="entry name" value="Peptidase_S8"/>
    <property type="match status" value="1"/>
</dbReference>
<dbReference type="PROSITE" id="PS51892">
    <property type="entry name" value="SUBTILASE"/>
    <property type="match status" value="1"/>
</dbReference>
<dbReference type="Gene3D" id="3.40.50.200">
    <property type="entry name" value="Peptidase S8/S53 domain"/>
    <property type="match status" value="2"/>
</dbReference>
<evidence type="ECO:0000313" key="8">
    <source>
        <dbReference type="Proteomes" id="UP001232001"/>
    </source>
</evidence>
<dbReference type="SUPFAM" id="SSF52743">
    <property type="entry name" value="Subtilisin-like"/>
    <property type="match status" value="1"/>
</dbReference>
<dbReference type="EMBL" id="CP122539">
    <property type="protein sequence ID" value="WGH74713.1"/>
    <property type="molecule type" value="Genomic_DNA"/>
</dbReference>
<name>A0ABY8L3D2_9FLAO</name>
<dbReference type="Proteomes" id="UP001232001">
    <property type="component" value="Chromosome"/>
</dbReference>
<feature type="active site" description="Charge relay system" evidence="5">
    <location>
        <position position="309"/>
    </location>
</feature>
<dbReference type="PANTHER" id="PTHR43806:SF11">
    <property type="entry name" value="CEREVISIN-RELATED"/>
    <property type="match status" value="1"/>
</dbReference>
<dbReference type="InterPro" id="IPR000209">
    <property type="entry name" value="Peptidase_S8/S53_dom"/>
</dbReference>